<dbReference type="SMART" id="SM00710">
    <property type="entry name" value="PbH1"/>
    <property type="match status" value="5"/>
</dbReference>
<evidence type="ECO:0000256" key="8">
    <source>
        <dbReference type="ARBA" id="ARBA00038263"/>
    </source>
</evidence>
<dbReference type="InterPro" id="IPR006626">
    <property type="entry name" value="PbH1"/>
</dbReference>
<dbReference type="InterPro" id="IPR012334">
    <property type="entry name" value="Pectin_lyas_fold"/>
</dbReference>
<feature type="signal peptide" evidence="9">
    <location>
        <begin position="1"/>
        <end position="23"/>
    </location>
</feature>
<keyword evidence="5 9" id="KW-0732">Signal</keyword>
<dbReference type="RefSeq" id="WP_221031779.1">
    <property type="nucleotide sequence ID" value="NZ_CP139781.1"/>
</dbReference>
<reference evidence="11 12" key="1">
    <citation type="submission" date="2023-12" db="EMBL/GenBank/DDBJ databases">
        <title>Description of an unclassified Opitutus bacterium of Verrucomicrobiota.</title>
        <authorList>
            <person name="Zhang D.-F."/>
        </authorList>
    </citation>
    <scope>NUCLEOTIDE SEQUENCE [LARGE SCALE GENOMIC DNA]</scope>
    <source>
        <strain evidence="11 12">WL0086</strain>
    </source>
</reference>
<protein>
    <submittedName>
        <fullName evidence="11">Right-handed parallel beta-helix repeat-containing protein</fullName>
    </submittedName>
</protein>
<comment type="similarity">
    <text evidence="8">Belongs to the polysaccharide lyase 9 family.</text>
</comment>
<evidence type="ECO:0000256" key="6">
    <source>
        <dbReference type="ARBA" id="ARBA00022837"/>
    </source>
</evidence>
<evidence type="ECO:0000256" key="5">
    <source>
        <dbReference type="ARBA" id="ARBA00022729"/>
    </source>
</evidence>
<evidence type="ECO:0000256" key="7">
    <source>
        <dbReference type="ARBA" id="ARBA00023239"/>
    </source>
</evidence>
<feature type="domain" description="Right handed beta helix" evidence="10">
    <location>
        <begin position="270"/>
        <end position="421"/>
    </location>
</feature>
<evidence type="ECO:0000259" key="10">
    <source>
        <dbReference type="Pfam" id="PF13229"/>
    </source>
</evidence>
<keyword evidence="6" id="KW-0106">Calcium</keyword>
<dbReference type="PANTHER" id="PTHR40088:SF1">
    <property type="entry name" value="PECTATE LYASE PEL9"/>
    <property type="match status" value="1"/>
</dbReference>
<evidence type="ECO:0000313" key="11">
    <source>
        <dbReference type="EMBL" id="WRQ88678.1"/>
    </source>
</evidence>
<sequence length="597" mass="65321">MTLTRLLPAALSLMSVLATAVFAAPSGGPYGPIQQTYTIPSTAGTVYYVAPHGDADATGNSLDAPTTIEAAISRVVTGDAIILRGGIYRTGNLQLNQGITMQAFEDERPILKGTYVVDAEQAEKQRNGLYRIAWEHLFPLKPQGWWTRGTFGATTPQWLFNNDMVFVDGKPLKTVGWEGEVEEGSFSVDYDNGNIYIAVDPAEHTVEITAFDNALTRTIGDVHGKSSDGKGPVLRGLTMTQYAYRAIEIEGYDPEEISPEEKHGNDVIGTTLEHCTITHCSRVAGYFRGDNMVFRHNLISDTSTEGIFILASDDALLEKNIFRRNNVEGIQGYFPAAVKIFNQTRRVVVRDNLLTENPGSNGIWYDVGNVDGVFINNWIEDGYNGFFFEISKGVTVAGNVFVNSDAWVLNSSGAKVFNNTFVNSSMRVTRTSRSADGDHFDWHPASGPDVDERVDHEVRNNLFVTDGAVEDGVVRVQQEAKLAGKLTDAQVTFDHNVYVRLGDEPTELYTWAPVPDDEDAQAKFATLADLQAVVPAVDPHGQELNGYFGPLFHGLHLKRFELSTDFPAAGAGGEIPARIAELIGAEEGQIGAYPVER</sequence>
<dbReference type="PANTHER" id="PTHR40088">
    <property type="entry name" value="PECTATE LYASE (EUROFUNG)"/>
    <property type="match status" value="1"/>
</dbReference>
<keyword evidence="3" id="KW-0964">Secreted</keyword>
<evidence type="ECO:0000313" key="12">
    <source>
        <dbReference type="Proteomes" id="UP000738431"/>
    </source>
</evidence>
<dbReference type="InterPro" id="IPR011050">
    <property type="entry name" value="Pectin_lyase_fold/virulence"/>
</dbReference>
<feature type="chain" id="PRO_5047392500" evidence="9">
    <location>
        <begin position="24"/>
        <end position="597"/>
    </location>
</feature>
<evidence type="ECO:0000256" key="1">
    <source>
        <dbReference type="ARBA" id="ARBA00001913"/>
    </source>
</evidence>
<keyword evidence="12" id="KW-1185">Reference proteome</keyword>
<evidence type="ECO:0000256" key="4">
    <source>
        <dbReference type="ARBA" id="ARBA00022723"/>
    </source>
</evidence>
<accession>A0ABZ1CAH7</accession>
<gene>
    <name evidence="11" type="ORF">K1X11_004630</name>
</gene>
<dbReference type="Proteomes" id="UP000738431">
    <property type="component" value="Chromosome"/>
</dbReference>
<evidence type="ECO:0000256" key="3">
    <source>
        <dbReference type="ARBA" id="ARBA00022525"/>
    </source>
</evidence>
<proteinExistence type="inferred from homology"/>
<dbReference type="SUPFAM" id="SSF51126">
    <property type="entry name" value="Pectin lyase-like"/>
    <property type="match status" value="1"/>
</dbReference>
<dbReference type="EMBL" id="CP139781">
    <property type="protein sequence ID" value="WRQ88678.1"/>
    <property type="molecule type" value="Genomic_DNA"/>
</dbReference>
<organism evidence="11 12">
    <name type="scientific">Actomonas aquatica</name>
    <dbReference type="NCBI Taxonomy" id="2866162"/>
    <lineage>
        <taxon>Bacteria</taxon>
        <taxon>Pseudomonadati</taxon>
        <taxon>Verrucomicrobiota</taxon>
        <taxon>Opitutia</taxon>
        <taxon>Opitutales</taxon>
        <taxon>Opitutaceae</taxon>
        <taxon>Actomonas</taxon>
    </lineage>
</organism>
<dbReference type="Gene3D" id="2.160.20.10">
    <property type="entry name" value="Single-stranded right-handed beta-helix, Pectin lyase-like"/>
    <property type="match status" value="1"/>
</dbReference>
<evidence type="ECO:0000256" key="2">
    <source>
        <dbReference type="ARBA" id="ARBA00004613"/>
    </source>
</evidence>
<dbReference type="InterPro" id="IPR039448">
    <property type="entry name" value="Beta_helix"/>
</dbReference>
<dbReference type="InterPro" id="IPR052052">
    <property type="entry name" value="Polysaccharide_Lyase_9"/>
</dbReference>
<name>A0ABZ1CAH7_9BACT</name>
<dbReference type="Pfam" id="PF13229">
    <property type="entry name" value="Beta_helix"/>
    <property type="match status" value="1"/>
</dbReference>
<keyword evidence="7" id="KW-0456">Lyase</keyword>
<evidence type="ECO:0000256" key="9">
    <source>
        <dbReference type="SAM" id="SignalP"/>
    </source>
</evidence>
<keyword evidence="4" id="KW-0479">Metal-binding</keyword>
<comment type="subcellular location">
    <subcellularLocation>
        <location evidence="2">Secreted</location>
    </subcellularLocation>
</comment>
<comment type="cofactor">
    <cofactor evidence="1">
        <name>Ca(2+)</name>
        <dbReference type="ChEBI" id="CHEBI:29108"/>
    </cofactor>
</comment>